<proteinExistence type="predicted"/>
<dbReference type="Proteomes" id="UP000235015">
    <property type="component" value="Unassembled WGS sequence"/>
</dbReference>
<sequence>MFMKKIAHLGYLLSVLVLAGCAHPITITPNLSTIDRKDVTPIEKNAGYFISQSDREKKVVTPGGGGDKVEYMPYRDIEAALQKVLSNLFVRVYKVPSPGDTKFIADNDISFIFVPKVETRSSSTGVMTWMATDFTLVLDCKAIDRNGAVVWEQSITGNGHAEFNEMMETGDYQLSSRRASEAVFL</sequence>
<reference evidence="2 3" key="1">
    <citation type="submission" date="2017-11" db="EMBL/GenBank/DDBJ databases">
        <title>Genome-resolved metagenomics identifies genetic mobility, metabolic interactions, and unexpected diversity in perchlorate-reducing communities.</title>
        <authorList>
            <person name="Barnum T.P."/>
            <person name="Figueroa I.A."/>
            <person name="Carlstrom C.I."/>
            <person name="Lucas L.N."/>
            <person name="Engelbrektson A.L."/>
            <person name="Coates J.D."/>
        </authorList>
    </citation>
    <scope>NUCLEOTIDE SEQUENCE [LARGE SCALE GENOMIC DNA]</scope>
    <source>
        <strain evidence="2">BM301</strain>
    </source>
</reference>
<organism evidence="2 3">
    <name type="scientific">Sedimenticola selenatireducens</name>
    <dbReference type="NCBI Taxonomy" id="191960"/>
    <lineage>
        <taxon>Bacteria</taxon>
        <taxon>Pseudomonadati</taxon>
        <taxon>Pseudomonadota</taxon>
        <taxon>Gammaproteobacteria</taxon>
        <taxon>Chromatiales</taxon>
        <taxon>Sedimenticolaceae</taxon>
        <taxon>Sedimenticola</taxon>
    </lineage>
</organism>
<name>A0A2N6CVL6_9GAMM</name>
<gene>
    <name evidence="2" type="ORF">C0630_12535</name>
</gene>
<evidence type="ECO:0000313" key="3">
    <source>
        <dbReference type="Proteomes" id="UP000235015"/>
    </source>
</evidence>
<keyword evidence="1" id="KW-0732">Signal</keyword>
<accession>A0A2N6CVL6</accession>
<dbReference type="EMBL" id="PKUN01000021">
    <property type="protein sequence ID" value="PLX61213.1"/>
    <property type="molecule type" value="Genomic_DNA"/>
</dbReference>
<feature type="chain" id="PRO_5014957172" description="Lipoprotein" evidence="1">
    <location>
        <begin position="20"/>
        <end position="185"/>
    </location>
</feature>
<evidence type="ECO:0000256" key="1">
    <source>
        <dbReference type="SAM" id="SignalP"/>
    </source>
</evidence>
<dbReference type="AlphaFoldDB" id="A0A2N6CVL6"/>
<feature type="signal peptide" evidence="1">
    <location>
        <begin position="1"/>
        <end position="19"/>
    </location>
</feature>
<evidence type="ECO:0000313" key="2">
    <source>
        <dbReference type="EMBL" id="PLX61213.1"/>
    </source>
</evidence>
<dbReference type="PROSITE" id="PS51257">
    <property type="entry name" value="PROKAR_LIPOPROTEIN"/>
    <property type="match status" value="1"/>
</dbReference>
<evidence type="ECO:0008006" key="4">
    <source>
        <dbReference type="Google" id="ProtNLM"/>
    </source>
</evidence>
<protein>
    <recommendedName>
        <fullName evidence="4">Lipoprotein</fullName>
    </recommendedName>
</protein>
<comment type="caution">
    <text evidence="2">The sequence shown here is derived from an EMBL/GenBank/DDBJ whole genome shotgun (WGS) entry which is preliminary data.</text>
</comment>